<comment type="caution">
    <text evidence="1">The sequence shown here is derived from an EMBL/GenBank/DDBJ whole genome shotgun (WGS) entry which is preliminary data.</text>
</comment>
<evidence type="ECO:0000313" key="1">
    <source>
        <dbReference type="EMBL" id="MBB6334025.1"/>
    </source>
</evidence>
<dbReference type="AlphaFoldDB" id="A0A923IXD9"/>
<proteinExistence type="predicted"/>
<protein>
    <submittedName>
        <fullName evidence="1">Uncharacterized protein</fullName>
    </submittedName>
</protein>
<dbReference type="Proteomes" id="UP000617426">
    <property type="component" value="Unassembled WGS sequence"/>
</dbReference>
<dbReference type="EMBL" id="JACHMK010000001">
    <property type="protein sequence ID" value="MBB6334025.1"/>
    <property type="molecule type" value="Genomic_DNA"/>
</dbReference>
<evidence type="ECO:0000313" key="2">
    <source>
        <dbReference type="Proteomes" id="UP000617426"/>
    </source>
</evidence>
<accession>A0A923IXD9</accession>
<dbReference type="RefSeq" id="WP_184451765.1">
    <property type="nucleotide sequence ID" value="NZ_JACHMK010000001.1"/>
</dbReference>
<reference evidence="1" key="1">
    <citation type="submission" date="2020-08" db="EMBL/GenBank/DDBJ databases">
        <title>Sequencing the genomes of 1000 actinobacteria strains.</title>
        <authorList>
            <person name="Klenk H.-P."/>
        </authorList>
    </citation>
    <scope>NUCLEOTIDE SEQUENCE</scope>
    <source>
        <strain evidence="1">DSM 10695</strain>
    </source>
</reference>
<name>A0A923IXD9_9ACTO</name>
<sequence>MTEMPVFTIPPASAHGLAFALDCARAEAGARSWIARFEDAARMSESERSGRAVLAAAHGAAGAQGGAGESLVAAGSELDEALGSLAARDDELAGIVLLCADPEGSGPLRAWHRSAWEAGYAPRILRPDERGLALTRACRLAIVEGGLGCELIEDLCGRGLQVIRDESAEDGHPRFADSGIVAHRISRAHRAFFESGGGVPSPGDGPGPLLRDVSPLLHRAMDLLGDPAPAPRTLNASPPPLRGIGASAQLIASVPDASGPAITREPIASGGLWRISARLDAATSRGLLALVAAVAHLAPPHPEMPDGVECARRSGALLLFNHADRARELSAIIGRDAVSGSECTGHALLGPASAMLVVGAGEDPRRRA</sequence>
<gene>
    <name evidence="1" type="ORF">HD592_000590</name>
</gene>
<organism evidence="1 2">
    <name type="scientific">Schaalia hyovaginalis</name>
    <dbReference type="NCBI Taxonomy" id="29316"/>
    <lineage>
        <taxon>Bacteria</taxon>
        <taxon>Bacillati</taxon>
        <taxon>Actinomycetota</taxon>
        <taxon>Actinomycetes</taxon>
        <taxon>Actinomycetales</taxon>
        <taxon>Actinomycetaceae</taxon>
        <taxon>Schaalia</taxon>
    </lineage>
</organism>
<keyword evidence="2" id="KW-1185">Reference proteome</keyword>